<dbReference type="Pfam" id="PF08240">
    <property type="entry name" value="ADH_N"/>
    <property type="match status" value="1"/>
</dbReference>
<keyword evidence="6 11" id="KW-0862">Zinc</keyword>
<comment type="caution">
    <text evidence="13">The sequence shown here is derived from an EMBL/GenBank/DDBJ whole genome shotgun (WGS) entry which is preliminary data.</text>
</comment>
<reference evidence="13" key="1">
    <citation type="journal article" date="2022" name="bioRxiv">
        <title>Deciphering the potential niche of two novel black yeast fungi from a biological soil crust based on their genomes, phenotypes, and melanin regulation.</title>
        <authorList>
            <consortium name="DOE Joint Genome Institute"/>
            <person name="Carr E.C."/>
            <person name="Barton Q."/>
            <person name="Grambo S."/>
            <person name="Sullivan M."/>
            <person name="Renfro C.M."/>
            <person name="Kuo A."/>
            <person name="Pangilinan J."/>
            <person name="Lipzen A."/>
            <person name="Keymanesh K."/>
            <person name="Savage E."/>
            <person name="Barry K."/>
            <person name="Grigoriev I.V."/>
            <person name="Riekhof W.R."/>
            <person name="Harris S.S."/>
        </authorList>
    </citation>
    <scope>NUCLEOTIDE SEQUENCE</scope>
    <source>
        <strain evidence="13">JF 03-4F</strain>
    </source>
</reference>
<comment type="subunit">
    <text evidence="3">Homodimer.</text>
</comment>
<evidence type="ECO:0000313" key="13">
    <source>
        <dbReference type="EMBL" id="KAI1608367.1"/>
    </source>
</evidence>
<dbReference type="InterPro" id="IPR020843">
    <property type="entry name" value="ER"/>
</dbReference>
<evidence type="ECO:0000259" key="12">
    <source>
        <dbReference type="SMART" id="SM00829"/>
    </source>
</evidence>
<evidence type="ECO:0000256" key="3">
    <source>
        <dbReference type="ARBA" id="ARBA00011738"/>
    </source>
</evidence>
<dbReference type="Proteomes" id="UP001203852">
    <property type="component" value="Unassembled WGS sequence"/>
</dbReference>
<evidence type="ECO:0000256" key="6">
    <source>
        <dbReference type="ARBA" id="ARBA00022833"/>
    </source>
</evidence>
<comment type="similarity">
    <text evidence="2 11">Belongs to the zinc-containing alcohol dehydrogenase family.</text>
</comment>
<proteinExistence type="inferred from homology"/>
<organism evidence="13 14">
    <name type="scientific">Exophiala viscosa</name>
    <dbReference type="NCBI Taxonomy" id="2486360"/>
    <lineage>
        <taxon>Eukaryota</taxon>
        <taxon>Fungi</taxon>
        <taxon>Dikarya</taxon>
        <taxon>Ascomycota</taxon>
        <taxon>Pezizomycotina</taxon>
        <taxon>Eurotiomycetes</taxon>
        <taxon>Chaetothyriomycetidae</taxon>
        <taxon>Chaetothyriales</taxon>
        <taxon>Herpotrichiellaceae</taxon>
        <taxon>Exophiala</taxon>
    </lineage>
</organism>
<evidence type="ECO:0000256" key="7">
    <source>
        <dbReference type="ARBA" id="ARBA00022857"/>
    </source>
</evidence>
<accession>A0AAN6DMQ8</accession>
<evidence type="ECO:0000256" key="10">
    <source>
        <dbReference type="ARBA" id="ARBA00050997"/>
    </source>
</evidence>
<dbReference type="PROSITE" id="PS00059">
    <property type="entry name" value="ADH_ZINC"/>
    <property type="match status" value="1"/>
</dbReference>
<feature type="domain" description="Enoyl reductase (ER)" evidence="12">
    <location>
        <begin position="20"/>
        <end position="354"/>
    </location>
</feature>
<dbReference type="PANTHER" id="PTHR42683">
    <property type="entry name" value="ALDEHYDE REDUCTASE"/>
    <property type="match status" value="1"/>
</dbReference>
<dbReference type="GO" id="GO:0008270">
    <property type="term" value="F:zinc ion binding"/>
    <property type="evidence" value="ECO:0007669"/>
    <property type="project" value="InterPro"/>
</dbReference>
<dbReference type="SUPFAM" id="SSF50129">
    <property type="entry name" value="GroES-like"/>
    <property type="match status" value="1"/>
</dbReference>
<dbReference type="AlphaFoldDB" id="A0AAN6DMQ8"/>
<evidence type="ECO:0000313" key="14">
    <source>
        <dbReference type="Proteomes" id="UP001203852"/>
    </source>
</evidence>
<evidence type="ECO:0000256" key="9">
    <source>
        <dbReference type="ARBA" id="ARBA00024074"/>
    </source>
</evidence>
<evidence type="ECO:0000256" key="1">
    <source>
        <dbReference type="ARBA" id="ARBA00001947"/>
    </source>
</evidence>
<dbReference type="SUPFAM" id="SSF51735">
    <property type="entry name" value="NAD(P)-binding Rossmann-fold domains"/>
    <property type="match status" value="1"/>
</dbReference>
<dbReference type="Pfam" id="PF00107">
    <property type="entry name" value="ADH_zinc_N"/>
    <property type="match status" value="1"/>
</dbReference>
<dbReference type="InterPro" id="IPR011032">
    <property type="entry name" value="GroES-like_sf"/>
</dbReference>
<dbReference type="EMBL" id="MU404363">
    <property type="protein sequence ID" value="KAI1608367.1"/>
    <property type="molecule type" value="Genomic_DNA"/>
</dbReference>
<name>A0AAN6DMQ8_9EURO</name>
<dbReference type="InterPro" id="IPR047109">
    <property type="entry name" value="CAD-like"/>
</dbReference>
<evidence type="ECO:0000256" key="4">
    <source>
        <dbReference type="ARBA" id="ARBA00022553"/>
    </source>
</evidence>
<comment type="catalytic activity">
    <reaction evidence="10">
        <text>a primary alcohol + NADP(+) = an aldehyde + NADPH + H(+)</text>
        <dbReference type="Rhea" id="RHEA:15937"/>
        <dbReference type="ChEBI" id="CHEBI:15378"/>
        <dbReference type="ChEBI" id="CHEBI:15734"/>
        <dbReference type="ChEBI" id="CHEBI:17478"/>
        <dbReference type="ChEBI" id="CHEBI:57783"/>
        <dbReference type="ChEBI" id="CHEBI:58349"/>
        <dbReference type="EC" id="1.1.1.2"/>
    </reaction>
    <physiologicalReaction direction="left-to-right" evidence="10">
        <dbReference type="Rhea" id="RHEA:15938"/>
    </physiologicalReaction>
    <physiologicalReaction direction="right-to-left" evidence="10">
        <dbReference type="Rhea" id="RHEA:15939"/>
    </physiologicalReaction>
</comment>
<keyword evidence="4" id="KW-0597">Phosphoprotein</keyword>
<dbReference type="InterPro" id="IPR013149">
    <property type="entry name" value="ADH-like_C"/>
</dbReference>
<keyword evidence="14" id="KW-1185">Reference proteome</keyword>
<keyword evidence="7" id="KW-0521">NADP</keyword>
<dbReference type="CDD" id="cd05283">
    <property type="entry name" value="CAD1"/>
    <property type="match status" value="1"/>
</dbReference>
<evidence type="ECO:0000256" key="8">
    <source>
        <dbReference type="ARBA" id="ARBA00023002"/>
    </source>
</evidence>
<dbReference type="EC" id="1.1.1.2" evidence="9"/>
<evidence type="ECO:0000256" key="5">
    <source>
        <dbReference type="ARBA" id="ARBA00022723"/>
    </source>
</evidence>
<dbReference type="InterPro" id="IPR002328">
    <property type="entry name" value="ADH_Zn_CS"/>
</dbReference>
<sequence>MPTDYKFQGWLGLNKDSAKGQMVWRDYDPKPFEETDVDIKISHCGICGSDIHTLRSGWAPTLYPTVVGHEIVGTAVRVGSKVEGGLKVGDRVGVGAQSLSCLKPDCEQCSNGIENYCQNHQTITYNSKYPDGSKSYGGYGDYWRGPSHFVFKIPDALPSDVAAPMLCGGVTAFSPLLHHKAGPGKRVGIIGIGGLGHFGIMGAKVLGVDKIVAISRTSAKKADALKMGADDFIATEEDKGWNRKHRQSLDIIISTVSSPKMPLQQYLSLLRVGGAFVQIGAPEDNLPSFNGFAILGKRCSISGSSIGSPKEIRYMLDLFAEKGVHTWVNRIPMKDANRAIVDMEAGKARYRTVLVNENHASRL</sequence>
<dbReference type="GO" id="GO:0008106">
    <property type="term" value="F:alcohol dehydrogenase (NADP+) activity"/>
    <property type="evidence" value="ECO:0007669"/>
    <property type="project" value="UniProtKB-EC"/>
</dbReference>
<dbReference type="Gene3D" id="3.90.180.10">
    <property type="entry name" value="Medium-chain alcohol dehydrogenases, catalytic domain"/>
    <property type="match status" value="1"/>
</dbReference>
<dbReference type="Gene3D" id="3.40.50.720">
    <property type="entry name" value="NAD(P)-binding Rossmann-like Domain"/>
    <property type="match status" value="1"/>
</dbReference>
<gene>
    <name evidence="13" type="ORF">EDD36DRAFT_96974</name>
</gene>
<protein>
    <recommendedName>
        <fullName evidence="9">alcohol dehydrogenase (NADP(+))</fullName>
        <ecNumber evidence="9">1.1.1.2</ecNumber>
    </recommendedName>
</protein>
<dbReference type="InterPro" id="IPR036291">
    <property type="entry name" value="NAD(P)-bd_dom_sf"/>
</dbReference>
<comment type="cofactor">
    <cofactor evidence="1 11">
        <name>Zn(2+)</name>
        <dbReference type="ChEBI" id="CHEBI:29105"/>
    </cofactor>
</comment>
<dbReference type="GO" id="GO:0006066">
    <property type="term" value="P:alcohol metabolic process"/>
    <property type="evidence" value="ECO:0007669"/>
    <property type="project" value="UniProtKB-ARBA"/>
</dbReference>
<dbReference type="FunFam" id="3.40.50.720:FF:000158">
    <property type="entry name" value="Zinc-binding alcohol dehydrogenase"/>
    <property type="match status" value="1"/>
</dbReference>
<evidence type="ECO:0000256" key="11">
    <source>
        <dbReference type="RuleBase" id="RU361277"/>
    </source>
</evidence>
<dbReference type="InterPro" id="IPR013154">
    <property type="entry name" value="ADH-like_N"/>
</dbReference>
<keyword evidence="8" id="KW-0560">Oxidoreductase</keyword>
<keyword evidence="5 11" id="KW-0479">Metal-binding</keyword>
<evidence type="ECO:0000256" key="2">
    <source>
        <dbReference type="ARBA" id="ARBA00008072"/>
    </source>
</evidence>
<dbReference type="SMART" id="SM00829">
    <property type="entry name" value="PKS_ER"/>
    <property type="match status" value="1"/>
</dbReference>